<gene>
    <name evidence="2" type="ORF">ESZ47_01030</name>
</gene>
<feature type="transmembrane region" description="Helical" evidence="1">
    <location>
        <begin position="336"/>
        <end position="357"/>
    </location>
</feature>
<feature type="transmembrane region" description="Helical" evidence="1">
    <location>
        <begin position="514"/>
        <end position="532"/>
    </location>
</feature>
<keyword evidence="1" id="KW-0472">Membrane</keyword>
<dbReference type="RefSeq" id="WP_161595273.1">
    <property type="nucleotide sequence ID" value="NZ_BSUV01000001.1"/>
</dbReference>
<name>A0A6P2CMW7_9LACO</name>
<feature type="transmembrane region" description="Helical" evidence="1">
    <location>
        <begin position="7"/>
        <end position="26"/>
    </location>
</feature>
<feature type="transmembrane region" description="Helical" evidence="1">
    <location>
        <begin position="97"/>
        <end position="115"/>
    </location>
</feature>
<keyword evidence="1" id="KW-0812">Transmembrane</keyword>
<reference evidence="2 3" key="1">
    <citation type="submission" date="2019-01" db="EMBL/GenBank/DDBJ databases">
        <title>Leuconostoc litchii sp. nov., a novel lactic acid bacterium isolated from lychee.</title>
        <authorList>
            <person name="Wang L.-T."/>
        </authorList>
    </citation>
    <scope>NUCLEOTIDE SEQUENCE [LARGE SCALE GENOMIC DNA]</scope>
    <source>
        <strain evidence="2 3">MB7</strain>
    </source>
</reference>
<evidence type="ECO:0000256" key="1">
    <source>
        <dbReference type="SAM" id="Phobius"/>
    </source>
</evidence>
<feature type="transmembrane region" description="Helical" evidence="1">
    <location>
        <begin position="305"/>
        <end position="324"/>
    </location>
</feature>
<keyword evidence="1" id="KW-1133">Transmembrane helix</keyword>
<accession>A0A6P2CMW7</accession>
<dbReference type="EMBL" id="SDGY01000001">
    <property type="protein sequence ID" value="TYC46753.1"/>
    <property type="molecule type" value="Genomic_DNA"/>
</dbReference>
<feature type="transmembrane region" description="Helical" evidence="1">
    <location>
        <begin position="150"/>
        <end position="168"/>
    </location>
</feature>
<evidence type="ECO:0000313" key="2">
    <source>
        <dbReference type="EMBL" id="TYC46753.1"/>
    </source>
</evidence>
<evidence type="ECO:0008006" key="4">
    <source>
        <dbReference type="Google" id="ProtNLM"/>
    </source>
</evidence>
<feature type="transmembrane region" description="Helical" evidence="1">
    <location>
        <begin position="217"/>
        <end position="239"/>
    </location>
</feature>
<comment type="caution">
    <text evidence="2">The sequence shown here is derived from an EMBL/GenBank/DDBJ whole genome shotgun (WGS) entry which is preliminary data.</text>
</comment>
<feature type="transmembrane region" description="Helical" evidence="1">
    <location>
        <begin position="364"/>
        <end position="383"/>
    </location>
</feature>
<dbReference type="AlphaFoldDB" id="A0A6P2CMW7"/>
<keyword evidence="3" id="KW-1185">Reference proteome</keyword>
<sequence>MKKINSNYVIFIIMVLMSVIYCLPMFRMNGLRAFNNQDMMFHLSRAIGLSNVLSSPVNFNNFAHHGTMINPFYPWLFLAPMYIVFKITHSIIVGYKIYFLFVTLMTMLISYFSVYKINKHKISALCFAITYSFSLYRTDDVYYRSSVGEAVAMAFLPLMLLGIYYVIFDDYKKWYWLSFGMSALLYTHLLSTVIATLLLTVTLVCSIAKSNNILKRLVALIFAGLSSFLLSLAFIVPFITYSLENNLSTPPVFKLQGFDFGSMLVDSLNNHIQHTNLGALVILTLCLTGIMFINGNFKATKFEKYTLYYGTVLLLCSSSLFPWHLFNNTPFAQIQFIWRLNAFSTALILMAFSLFTLPKLRIKNSYYVVALLAITCLHLSAVHDMYNDPQKTYNQLEGDRYTNKLAANYFHTDYTPISAAEHADLLSQSINSLNKNVVAQVKIGENNYTIKINNKNEKDYDLSVPVYYYPNQRVVVNHNLSKSSANNTGTTLITIPKGISQISISYQYSLSDKIALFISLISLILLIIYILYRNKFNNTSDFYKKFLS</sequence>
<organism evidence="2 3">
    <name type="scientific">Leuconostoc litchii</name>
    <dbReference type="NCBI Taxonomy" id="1981069"/>
    <lineage>
        <taxon>Bacteria</taxon>
        <taxon>Bacillati</taxon>
        <taxon>Bacillota</taxon>
        <taxon>Bacilli</taxon>
        <taxon>Lactobacillales</taxon>
        <taxon>Lactobacillaceae</taxon>
        <taxon>Leuconostoc</taxon>
    </lineage>
</organism>
<evidence type="ECO:0000313" key="3">
    <source>
        <dbReference type="Proteomes" id="UP000442244"/>
    </source>
</evidence>
<dbReference type="Proteomes" id="UP000442244">
    <property type="component" value="Unassembled WGS sequence"/>
</dbReference>
<feature type="transmembrane region" description="Helical" evidence="1">
    <location>
        <begin position="272"/>
        <end position="293"/>
    </location>
</feature>
<proteinExistence type="predicted"/>
<feature type="transmembrane region" description="Helical" evidence="1">
    <location>
        <begin position="174"/>
        <end position="205"/>
    </location>
</feature>
<protein>
    <recommendedName>
        <fullName evidence="4">Membrane protein 6-pyruvoyl-tetrahydropterin synthase-related domain-containing protein</fullName>
    </recommendedName>
</protein>